<accession>A0A7G1G1W8</accession>
<reference evidence="1 2" key="1">
    <citation type="submission" date="2018-06" db="EMBL/GenBank/DDBJ databases">
        <title>Genome sequencing of Oceanotoga sp. sy52.</title>
        <authorList>
            <person name="Mori K."/>
        </authorList>
    </citation>
    <scope>NUCLEOTIDE SEQUENCE [LARGE SCALE GENOMIC DNA]</scope>
    <source>
        <strain evidence="2">sy52</strain>
    </source>
</reference>
<evidence type="ECO:0000313" key="2">
    <source>
        <dbReference type="Proteomes" id="UP000516361"/>
    </source>
</evidence>
<protein>
    <recommendedName>
        <fullName evidence="3">Fibronectin type-III domain-containing protein</fullName>
    </recommendedName>
</protein>
<dbReference type="Gene3D" id="2.60.40.10">
    <property type="entry name" value="Immunoglobulins"/>
    <property type="match status" value="1"/>
</dbReference>
<dbReference type="Proteomes" id="UP000516361">
    <property type="component" value="Chromosome"/>
</dbReference>
<dbReference type="KEGG" id="ocy:OSSY52_04120"/>
<dbReference type="RefSeq" id="WP_190615387.1">
    <property type="nucleotide sequence ID" value="NZ_AP018712.1"/>
</dbReference>
<dbReference type="EMBL" id="AP018712">
    <property type="protein sequence ID" value="BBE30271.1"/>
    <property type="molecule type" value="Genomic_DNA"/>
</dbReference>
<proteinExistence type="predicted"/>
<dbReference type="InterPro" id="IPR036116">
    <property type="entry name" value="FN3_sf"/>
</dbReference>
<organism evidence="1 2">
    <name type="scientific">Tepiditoga spiralis</name>
    <dbReference type="NCBI Taxonomy" id="2108365"/>
    <lineage>
        <taxon>Bacteria</taxon>
        <taxon>Thermotogati</taxon>
        <taxon>Thermotogota</taxon>
        <taxon>Thermotogae</taxon>
        <taxon>Petrotogales</taxon>
        <taxon>Petrotogaceae</taxon>
        <taxon>Tepiditoga</taxon>
    </lineage>
</organism>
<dbReference type="AlphaFoldDB" id="A0A7G1G1W8"/>
<dbReference type="InterPro" id="IPR013783">
    <property type="entry name" value="Ig-like_fold"/>
</dbReference>
<evidence type="ECO:0000313" key="1">
    <source>
        <dbReference type="EMBL" id="BBE30271.1"/>
    </source>
</evidence>
<keyword evidence="2" id="KW-1185">Reference proteome</keyword>
<dbReference type="SUPFAM" id="SSF49265">
    <property type="entry name" value="Fibronectin type III"/>
    <property type="match status" value="1"/>
</dbReference>
<dbReference type="InParanoid" id="A0A7G1G1W8"/>
<name>A0A7G1G1W8_9BACT</name>
<sequence>MNTKTYKYKDLGFRVVKRGNTIPKILSINPENYKSIDKGLVGLKWEAISVNGGNLTYDVYFGTEKDNLLKVSEAQTENSYNLGEINEKGIYYWKVAAKSDKGRVFESPIYRFYVEV</sequence>
<gene>
    <name evidence="1" type="ORF">OSSY52_04120</name>
</gene>
<evidence type="ECO:0008006" key="3">
    <source>
        <dbReference type="Google" id="ProtNLM"/>
    </source>
</evidence>